<dbReference type="EnsemblPlants" id="Bo8g090210.1">
    <property type="protein sequence ID" value="Bo8g090210.1"/>
    <property type="gene ID" value="Bo8g090210"/>
</dbReference>
<keyword evidence="2" id="KW-0732">Signal</keyword>
<dbReference type="OMA" id="IHAHIQV"/>
<dbReference type="OrthoDB" id="1104486at2759"/>
<feature type="region of interest" description="Disordered" evidence="1">
    <location>
        <begin position="64"/>
        <end position="85"/>
    </location>
</feature>
<name>A0A0D3DTG8_BRAOL</name>
<reference evidence="3 4" key="1">
    <citation type="journal article" date="2014" name="Genome Biol.">
        <title>Transcriptome and methylome profiling reveals relics of genome dominance in the mesopolyploid Brassica oleracea.</title>
        <authorList>
            <person name="Parkin I.A."/>
            <person name="Koh C."/>
            <person name="Tang H."/>
            <person name="Robinson S.J."/>
            <person name="Kagale S."/>
            <person name="Clarke W.E."/>
            <person name="Town C.D."/>
            <person name="Nixon J."/>
            <person name="Krishnakumar V."/>
            <person name="Bidwell S.L."/>
            <person name="Denoeud F."/>
            <person name="Belcram H."/>
            <person name="Links M.G."/>
            <person name="Just J."/>
            <person name="Clarke C."/>
            <person name="Bender T."/>
            <person name="Huebert T."/>
            <person name="Mason A.S."/>
            <person name="Pires J.C."/>
            <person name="Barker G."/>
            <person name="Moore J."/>
            <person name="Walley P.G."/>
            <person name="Manoli S."/>
            <person name="Batley J."/>
            <person name="Edwards D."/>
            <person name="Nelson M.N."/>
            <person name="Wang X."/>
            <person name="Paterson A.H."/>
            <person name="King G."/>
            <person name="Bancroft I."/>
            <person name="Chalhoub B."/>
            <person name="Sharpe A.G."/>
        </authorList>
    </citation>
    <scope>NUCLEOTIDE SEQUENCE</scope>
    <source>
        <strain evidence="3 4">cv. TO1000</strain>
    </source>
</reference>
<feature type="signal peptide" evidence="2">
    <location>
        <begin position="1"/>
        <end position="29"/>
    </location>
</feature>
<dbReference type="Gramene" id="Bo8g090210.1">
    <property type="protein sequence ID" value="Bo8g090210.1"/>
    <property type="gene ID" value="Bo8g090210"/>
</dbReference>
<evidence type="ECO:0000256" key="2">
    <source>
        <dbReference type="SAM" id="SignalP"/>
    </source>
</evidence>
<accession>A0A0D3DTG8</accession>
<dbReference type="KEGG" id="boe:106311210"/>
<feature type="chain" id="PRO_5002260567" description="Transmembrane protein" evidence="2">
    <location>
        <begin position="30"/>
        <end position="113"/>
    </location>
</feature>
<organism evidence="3 4">
    <name type="scientific">Brassica oleracea var. oleracea</name>
    <dbReference type="NCBI Taxonomy" id="109376"/>
    <lineage>
        <taxon>Eukaryota</taxon>
        <taxon>Viridiplantae</taxon>
        <taxon>Streptophyta</taxon>
        <taxon>Embryophyta</taxon>
        <taxon>Tracheophyta</taxon>
        <taxon>Spermatophyta</taxon>
        <taxon>Magnoliopsida</taxon>
        <taxon>eudicotyledons</taxon>
        <taxon>Gunneridae</taxon>
        <taxon>Pentapetalae</taxon>
        <taxon>rosids</taxon>
        <taxon>malvids</taxon>
        <taxon>Brassicales</taxon>
        <taxon>Brassicaceae</taxon>
        <taxon>Brassiceae</taxon>
        <taxon>Brassica</taxon>
    </lineage>
</organism>
<evidence type="ECO:0000313" key="4">
    <source>
        <dbReference type="Proteomes" id="UP000032141"/>
    </source>
</evidence>
<dbReference type="AlphaFoldDB" id="A0A0D3DTG8"/>
<dbReference type="HOGENOM" id="CLU_171347_0_0_1"/>
<protein>
    <recommendedName>
        <fullName evidence="5">Transmembrane protein</fullName>
    </recommendedName>
</protein>
<dbReference type="Proteomes" id="UP000032141">
    <property type="component" value="Chromosome C8"/>
</dbReference>
<evidence type="ECO:0008006" key="5">
    <source>
        <dbReference type="Google" id="ProtNLM"/>
    </source>
</evidence>
<dbReference type="RefSeq" id="XP_013603880.1">
    <property type="nucleotide sequence ID" value="XM_013748426.1"/>
</dbReference>
<sequence>MAMCKSIKPMAQMLLLLLAIHMHILTVGSTTETSASFAKHSSVTVNKPSSKIDFIVWRRELRGGGGGGGGGRGGGGGGRSGTGGTSSGNCLKHYGLSKSLLFIGILSYLLGVW</sequence>
<proteinExistence type="predicted"/>
<reference evidence="3" key="2">
    <citation type="submission" date="2015-03" db="UniProtKB">
        <authorList>
            <consortium name="EnsemblPlants"/>
        </authorList>
    </citation>
    <scope>IDENTIFICATION</scope>
</reference>
<evidence type="ECO:0000256" key="1">
    <source>
        <dbReference type="SAM" id="MobiDB-lite"/>
    </source>
</evidence>
<evidence type="ECO:0000313" key="3">
    <source>
        <dbReference type="EnsemblPlants" id="Bo8g090210.1"/>
    </source>
</evidence>
<dbReference type="GeneID" id="106311210"/>
<keyword evidence="4" id="KW-1185">Reference proteome</keyword>